<reference evidence="4 5" key="1">
    <citation type="submission" date="2019-12" db="EMBL/GenBank/DDBJ databases">
        <title>Genome sequencing and assembly of endphytes of Porphyra tenera.</title>
        <authorList>
            <person name="Park J.M."/>
            <person name="Shin R."/>
            <person name="Jo S.H."/>
        </authorList>
    </citation>
    <scope>NUCLEOTIDE SEQUENCE [LARGE SCALE GENOMIC DNA]</scope>
    <source>
        <strain evidence="4 5">GPM4</strain>
    </source>
</reference>
<dbReference type="InterPro" id="IPR050883">
    <property type="entry name" value="PNGase"/>
</dbReference>
<dbReference type="PANTHER" id="PTHR12143">
    <property type="entry name" value="PEPTIDE N-GLYCANASE PNGASE -RELATED"/>
    <property type="match status" value="1"/>
</dbReference>
<evidence type="ECO:0008006" key="6">
    <source>
        <dbReference type="Google" id="ProtNLM"/>
    </source>
</evidence>
<dbReference type="InterPro" id="IPR014718">
    <property type="entry name" value="GH-type_carb-bd"/>
</dbReference>
<feature type="chain" id="PRO_5032717027" description="Alpha-1,2-mannosidase" evidence="1">
    <location>
        <begin position="23"/>
        <end position="760"/>
    </location>
</feature>
<gene>
    <name evidence="4" type="ORF">FX988_02734</name>
</gene>
<dbReference type="GO" id="GO:0006516">
    <property type="term" value="P:glycoprotein catabolic process"/>
    <property type="evidence" value="ECO:0007669"/>
    <property type="project" value="TreeGrafter"/>
</dbReference>
<protein>
    <recommendedName>
        <fullName evidence="6">Alpha-1,2-mannosidase</fullName>
    </recommendedName>
</protein>
<dbReference type="Gene3D" id="3.30.2080.10">
    <property type="entry name" value="GH92 mannosidase domain"/>
    <property type="match status" value="1"/>
</dbReference>
<keyword evidence="1" id="KW-0732">Signal</keyword>
<dbReference type="Gene3D" id="1.20.1610.10">
    <property type="entry name" value="alpha-1,2-mannosidases domains"/>
    <property type="match status" value="1"/>
</dbReference>
<dbReference type="InterPro" id="IPR008928">
    <property type="entry name" value="6-hairpin_glycosidase_sf"/>
</dbReference>
<dbReference type="Proteomes" id="UP000464524">
    <property type="component" value="Chromosome"/>
</dbReference>
<dbReference type="GO" id="GO:0005829">
    <property type="term" value="C:cytosol"/>
    <property type="evidence" value="ECO:0007669"/>
    <property type="project" value="TreeGrafter"/>
</dbReference>
<dbReference type="InterPro" id="IPR041371">
    <property type="entry name" value="GH92_N"/>
</dbReference>
<evidence type="ECO:0000313" key="4">
    <source>
        <dbReference type="EMBL" id="QHJ12477.1"/>
    </source>
</evidence>
<feature type="signal peptide" evidence="1">
    <location>
        <begin position="1"/>
        <end position="22"/>
    </location>
</feature>
<feature type="domain" description="Glycosyl hydrolase family 92" evidence="2">
    <location>
        <begin position="302"/>
        <end position="758"/>
    </location>
</feature>
<dbReference type="GO" id="GO:0000224">
    <property type="term" value="F:peptide-N4-(N-acetyl-beta-glucosaminyl)asparagine amidase activity"/>
    <property type="evidence" value="ECO:0007669"/>
    <property type="project" value="TreeGrafter"/>
</dbReference>
<dbReference type="SUPFAM" id="SSF48208">
    <property type="entry name" value="Six-hairpin glycosidases"/>
    <property type="match status" value="1"/>
</dbReference>
<dbReference type="KEGG" id="pmes:FX988_02734"/>
<evidence type="ECO:0000256" key="1">
    <source>
        <dbReference type="SAM" id="SignalP"/>
    </source>
</evidence>
<proteinExistence type="predicted"/>
<feature type="domain" description="Glycosyl hydrolase family 92 N-terminal" evidence="3">
    <location>
        <begin position="40"/>
        <end position="296"/>
    </location>
</feature>
<dbReference type="Gene3D" id="2.70.98.10">
    <property type="match status" value="1"/>
</dbReference>
<dbReference type="Gene3D" id="1.20.1050.60">
    <property type="entry name" value="alpha-1,2-mannosidase"/>
    <property type="match status" value="1"/>
</dbReference>
<organism evidence="4 5">
    <name type="scientific">Paraglaciecola mesophila</name>
    <dbReference type="NCBI Taxonomy" id="197222"/>
    <lineage>
        <taxon>Bacteria</taxon>
        <taxon>Pseudomonadati</taxon>
        <taxon>Pseudomonadota</taxon>
        <taxon>Gammaproteobacteria</taxon>
        <taxon>Alteromonadales</taxon>
        <taxon>Alteromonadaceae</taxon>
        <taxon>Paraglaciecola</taxon>
    </lineage>
</organism>
<evidence type="ECO:0000259" key="3">
    <source>
        <dbReference type="Pfam" id="PF17678"/>
    </source>
</evidence>
<dbReference type="Pfam" id="PF07971">
    <property type="entry name" value="Glyco_hydro_92"/>
    <property type="match status" value="1"/>
</dbReference>
<dbReference type="GO" id="GO:0030246">
    <property type="term" value="F:carbohydrate binding"/>
    <property type="evidence" value="ECO:0007669"/>
    <property type="project" value="InterPro"/>
</dbReference>
<dbReference type="FunFam" id="1.20.1050.60:FF:000001">
    <property type="entry name" value="Putative alpha-1,2-mannosidase"/>
    <property type="match status" value="1"/>
</dbReference>
<dbReference type="Pfam" id="PF17678">
    <property type="entry name" value="Glyco_hydro_92N"/>
    <property type="match status" value="1"/>
</dbReference>
<sequence>MKILVNMAFFALTLGCVGCSIANTSNEVAGQTSQKTPAEYVNPFIGTSNFGATHPGAQYPHALTSVAPFNVAFEHKNLNEFEKDAAWNSRVYIHENNFLTGFTHVNLSGVGCPELGVINIMPTAGNLELDPQQYGSTYSNEQASPGYYQTTIDKYGIKAEATSTLRTGLSRYTFPAGQSNIIVNLGLGLTNETGGSLKIVSEQEIEGSRTVGTFCYNPQDVRPVYFVARFSKPAKTFGTFKKMPEFTGVEGEWMQHNNSIKPYPNYQHVMSGDNIGAYMRFDTQGNEQVEVKVGISYVSIENARQNLNTEQPNFAFERIRKDAQDAWNSLLSRIEVQGSEHNKTLLYTGLYHSLIHPSIIQDVNGEYPFMSQQHTAEVGNTQGKNRYSVYSLWDTSRNLHPLLSLVYPEIQSQMVESALSMYQESGWLPKWELLSMETQTMVGDPATAMIADTYLRGVQTFDVELAYAAMQKSADTVENNPIRPENADYLKLGYVPVDDEEPYDGSVSTSLEYYVADFALGQLAKYLDHDQDAQKYLAQAQNYKTLFDETTGMLRPRKRSGDWLTPYDPELGRNFEPAPGYIEGNAWNYRFYVPFDMPGLIALNGGDSAFIAALNATFDSNNFDMGNEPDITYPYLFNYVPGQEPNTARHVKRLIAKYFTNQPAGLPGNDDAGTMSAWLVFSLLGIYPVSPGDMDYALTSTAFDRVTIHLDSKYYAGKTLTITPLNQGQEQPSLNGDPLSKAFISHQQLTQSAKLRLKAQ</sequence>
<name>A0A857JNF2_9ALTE</name>
<dbReference type="InterPro" id="IPR012939">
    <property type="entry name" value="Glyco_hydro_92"/>
</dbReference>
<accession>A0A857JNF2</accession>
<evidence type="ECO:0000313" key="5">
    <source>
        <dbReference type="Proteomes" id="UP000464524"/>
    </source>
</evidence>
<dbReference type="EMBL" id="CP047656">
    <property type="protein sequence ID" value="QHJ12477.1"/>
    <property type="molecule type" value="Genomic_DNA"/>
</dbReference>
<dbReference type="RefSeq" id="WP_160180584.1">
    <property type="nucleotide sequence ID" value="NZ_CP047656.1"/>
</dbReference>
<dbReference type="PROSITE" id="PS51257">
    <property type="entry name" value="PROKAR_LIPOPROTEIN"/>
    <property type="match status" value="1"/>
</dbReference>
<dbReference type="OrthoDB" id="9804511at2"/>
<dbReference type="InterPro" id="IPR005887">
    <property type="entry name" value="GH92_a_mannosidase_put"/>
</dbReference>
<evidence type="ECO:0000259" key="2">
    <source>
        <dbReference type="Pfam" id="PF07971"/>
    </source>
</evidence>
<keyword evidence="5" id="KW-1185">Reference proteome</keyword>
<dbReference type="NCBIfam" id="TIGR01180">
    <property type="entry name" value="aman2_put"/>
    <property type="match status" value="1"/>
</dbReference>
<dbReference type="PANTHER" id="PTHR12143:SF39">
    <property type="entry name" value="SECRETED PROTEIN"/>
    <property type="match status" value="1"/>
</dbReference>
<dbReference type="GO" id="GO:0005975">
    <property type="term" value="P:carbohydrate metabolic process"/>
    <property type="evidence" value="ECO:0007669"/>
    <property type="project" value="InterPro"/>
</dbReference>
<dbReference type="AlphaFoldDB" id="A0A857JNF2"/>